<dbReference type="GO" id="GO:0005667">
    <property type="term" value="C:transcription regulator complex"/>
    <property type="evidence" value="ECO:0007669"/>
    <property type="project" value="TreeGrafter"/>
</dbReference>
<dbReference type="OrthoDB" id="6147983at2759"/>
<dbReference type="Pfam" id="PF10545">
    <property type="entry name" value="MADF_DNA_bdg"/>
    <property type="match status" value="1"/>
</dbReference>
<dbReference type="AlphaFoldDB" id="A0A8S4R4A2"/>
<accession>A0A8S4R4A2</accession>
<evidence type="ECO:0000313" key="3">
    <source>
        <dbReference type="EMBL" id="CAH2231286.1"/>
    </source>
</evidence>
<sequence>MSEMTTFSNMTDSKSIVRFVRDIERHPCLYNLKSFQYTDRDLKRQTWIHIAKRLNATVAECKEKLRKIRTAYSRSLKPKYLNGVRTPSRPYYLASYLKFITPTKKRSSIKRKPFLPPSKNKKIPPNFIKKDIKNENEPKHVSKSTDSEDELDIQEDNPFEPCEQMFLEEDSNSSGNDDDEVIEIISKNDTRIVNQETIEVNKNKTKEVKQARNKNNHNCDTIHKRCSYCANIERKPRKMFLFSILPEIEDFTDQQMRIFRRGLIDLIDKCKFSEA</sequence>
<dbReference type="PROSITE" id="PS51029">
    <property type="entry name" value="MADF"/>
    <property type="match status" value="1"/>
</dbReference>
<comment type="caution">
    <text evidence="3">The sequence shown here is derived from an EMBL/GenBank/DDBJ whole genome shotgun (WGS) entry which is preliminary data.</text>
</comment>
<feature type="compositionally biased region" description="Basic and acidic residues" evidence="1">
    <location>
        <begin position="132"/>
        <end position="146"/>
    </location>
</feature>
<protein>
    <submittedName>
        <fullName evidence="3">Jg20609 protein</fullName>
    </submittedName>
</protein>
<evidence type="ECO:0000256" key="1">
    <source>
        <dbReference type="SAM" id="MobiDB-lite"/>
    </source>
</evidence>
<dbReference type="InterPro" id="IPR006578">
    <property type="entry name" value="MADF-dom"/>
</dbReference>
<proteinExistence type="predicted"/>
<dbReference type="EMBL" id="CAKXAJ010024837">
    <property type="protein sequence ID" value="CAH2231286.1"/>
    <property type="molecule type" value="Genomic_DNA"/>
</dbReference>
<dbReference type="PANTHER" id="PTHR12243:SF67">
    <property type="entry name" value="COREPRESSOR OF PANGOLIN, ISOFORM A-RELATED"/>
    <property type="match status" value="1"/>
</dbReference>
<feature type="domain" description="MADF" evidence="2">
    <location>
        <begin position="18"/>
        <end position="105"/>
    </location>
</feature>
<name>A0A8S4R4A2_9NEOP</name>
<dbReference type="GO" id="GO:0006357">
    <property type="term" value="P:regulation of transcription by RNA polymerase II"/>
    <property type="evidence" value="ECO:0007669"/>
    <property type="project" value="TreeGrafter"/>
</dbReference>
<organism evidence="3 4">
    <name type="scientific">Pararge aegeria aegeria</name>
    <dbReference type="NCBI Taxonomy" id="348720"/>
    <lineage>
        <taxon>Eukaryota</taxon>
        <taxon>Metazoa</taxon>
        <taxon>Ecdysozoa</taxon>
        <taxon>Arthropoda</taxon>
        <taxon>Hexapoda</taxon>
        <taxon>Insecta</taxon>
        <taxon>Pterygota</taxon>
        <taxon>Neoptera</taxon>
        <taxon>Endopterygota</taxon>
        <taxon>Lepidoptera</taxon>
        <taxon>Glossata</taxon>
        <taxon>Ditrysia</taxon>
        <taxon>Papilionoidea</taxon>
        <taxon>Nymphalidae</taxon>
        <taxon>Satyrinae</taxon>
        <taxon>Satyrini</taxon>
        <taxon>Parargina</taxon>
        <taxon>Pararge</taxon>
    </lineage>
</organism>
<dbReference type="GO" id="GO:0005634">
    <property type="term" value="C:nucleus"/>
    <property type="evidence" value="ECO:0007669"/>
    <property type="project" value="TreeGrafter"/>
</dbReference>
<reference evidence="3" key="1">
    <citation type="submission" date="2022-03" db="EMBL/GenBank/DDBJ databases">
        <authorList>
            <person name="Lindestad O."/>
        </authorList>
    </citation>
    <scope>NUCLEOTIDE SEQUENCE</scope>
</reference>
<keyword evidence="4" id="KW-1185">Reference proteome</keyword>
<dbReference type="Proteomes" id="UP000838756">
    <property type="component" value="Unassembled WGS sequence"/>
</dbReference>
<dbReference type="PANTHER" id="PTHR12243">
    <property type="entry name" value="MADF DOMAIN TRANSCRIPTION FACTOR"/>
    <property type="match status" value="1"/>
</dbReference>
<evidence type="ECO:0000313" key="4">
    <source>
        <dbReference type="Proteomes" id="UP000838756"/>
    </source>
</evidence>
<dbReference type="InterPro" id="IPR039353">
    <property type="entry name" value="TF_Adf1"/>
</dbReference>
<evidence type="ECO:0000259" key="2">
    <source>
        <dbReference type="PROSITE" id="PS51029"/>
    </source>
</evidence>
<feature type="region of interest" description="Disordered" evidence="1">
    <location>
        <begin position="132"/>
        <end position="152"/>
    </location>
</feature>
<gene>
    <name evidence="3" type="primary">jg20609</name>
    <name evidence="3" type="ORF">PAEG_LOCUS10016</name>
</gene>
<dbReference type="SMART" id="SM00595">
    <property type="entry name" value="MADF"/>
    <property type="match status" value="1"/>
</dbReference>